<dbReference type="GO" id="GO:0016787">
    <property type="term" value="F:hydrolase activity"/>
    <property type="evidence" value="ECO:0007669"/>
    <property type="project" value="UniProtKB-KW"/>
</dbReference>
<dbReference type="GO" id="GO:0016020">
    <property type="term" value="C:membrane"/>
    <property type="evidence" value="ECO:0007669"/>
    <property type="project" value="TreeGrafter"/>
</dbReference>
<reference evidence="3 4" key="1">
    <citation type="submission" date="2015-01" db="EMBL/GenBank/DDBJ databases">
        <authorList>
            <person name="Pelicic Vladimir"/>
        </authorList>
    </citation>
    <scope>NUCLEOTIDE SEQUENCE [LARGE SCALE GENOMIC DNA]</scope>
    <source>
        <strain evidence="3 4">2908</strain>
    </source>
</reference>
<dbReference type="EMBL" id="CDMW01000001">
    <property type="protein sequence ID" value="CEL90769.1"/>
    <property type="molecule type" value="Genomic_DNA"/>
</dbReference>
<dbReference type="InterPro" id="IPR050266">
    <property type="entry name" value="AB_hydrolase_sf"/>
</dbReference>
<keyword evidence="1 3" id="KW-0378">Hydrolase</keyword>
<dbReference type="SUPFAM" id="SSF53474">
    <property type="entry name" value="alpha/beta-Hydrolases"/>
    <property type="match status" value="1"/>
</dbReference>
<accession>A0A0B7GRX4</accession>
<dbReference type="InterPro" id="IPR029058">
    <property type="entry name" value="AB_hydrolase_fold"/>
</dbReference>
<sequence>MEISSLFIDERGQQNPKSIIFLHASGSSSQMWRHHVAALEQDFHCILVDLPGHGASRDIEWTNFDDVVEMIVAVIKSKAHSKPHLVGLSLGGSLILKFLEKHSSLIDRVIVDGASPQPIKGYRKIIAIVYLMSFLKNTKFVANLLTKKMQEDGAPVQDIQRFVADFQRAERRSFRRAMSQANLLRLDLRFDNPAFFISGGKETEIIHNMHRMLAQKNARSECAYYPNKGHAWLFSDVDTHIQLLRYFFQNAAFPEKLKGF</sequence>
<dbReference type="Pfam" id="PF12697">
    <property type="entry name" value="Abhydrolase_6"/>
    <property type="match status" value="1"/>
</dbReference>
<evidence type="ECO:0000259" key="2">
    <source>
        <dbReference type="Pfam" id="PF12697"/>
    </source>
</evidence>
<evidence type="ECO:0000313" key="4">
    <source>
        <dbReference type="Proteomes" id="UP000183504"/>
    </source>
</evidence>
<feature type="domain" description="AB hydrolase-1" evidence="2">
    <location>
        <begin position="19"/>
        <end position="235"/>
    </location>
</feature>
<gene>
    <name evidence="3" type="ORF">SSV_1477</name>
</gene>
<dbReference type="AlphaFoldDB" id="A0A0B7GRX4"/>
<name>A0A0B7GRX4_STRSA</name>
<evidence type="ECO:0000313" key="3">
    <source>
        <dbReference type="EMBL" id="CEL90769.1"/>
    </source>
</evidence>
<evidence type="ECO:0000256" key="1">
    <source>
        <dbReference type="ARBA" id="ARBA00022801"/>
    </source>
</evidence>
<organism evidence="3 4">
    <name type="scientific">Streptococcus sanguinis</name>
    <dbReference type="NCBI Taxonomy" id="1305"/>
    <lineage>
        <taxon>Bacteria</taxon>
        <taxon>Bacillati</taxon>
        <taxon>Bacillota</taxon>
        <taxon>Bacilli</taxon>
        <taxon>Lactobacillales</taxon>
        <taxon>Streptococcaceae</taxon>
        <taxon>Streptococcus</taxon>
    </lineage>
</organism>
<dbReference type="Proteomes" id="UP000183504">
    <property type="component" value="Unassembled WGS sequence"/>
</dbReference>
<dbReference type="PANTHER" id="PTHR43798:SF31">
    <property type="entry name" value="AB HYDROLASE SUPERFAMILY PROTEIN YCLE"/>
    <property type="match status" value="1"/>
</dbReference>
<dbReference type="PANTHER" id="PTHR43798">
    <property type="entry name" value="MONOACYLGLYCEROL LIPASE"/>
    <property type="match status" value="1"/>
</dbReference>
<dbReference type="RefSeq" id="WP_072074313.1">
    <property type="nucleotide sequence ID" value="NZ_CDMW01000001.1"/>
</dbReference>
<dbReference type="Gene3D" id="3.40.50.1820">
    <property type="entry name" value="alpha/beta hydrolase"/>
    <property type="match status" value="1"/>
</dbReference>
<proteinExistence type="predicted"/>
<protein>
    <submittedName>
        <fullName evidence="3">Putative alpha/beta hydrolase</fullName>
    </submittedName>
</protein>
<dbReference type="InterPro" id="IPR000073">
    <property type="entry name" value="AB_hydrolase_1"/>
</dbReference>